<feature type="transmembrane region" description="Helical" evidence="1">
    <location>
        <begin position="179"/>
        <end position="197"/>
    </location>
</feature>
<dbReference type="GO" id="GO:0003677">
    <property type="term" value="F:DNA binding"/>
    <property type="evidence" value="ECO:0007669"/>
    <property type="project" value="InterPro"/>
</dbReference>
<accession>A0A5J4R7G6</accession>
<organism evidence="3">
    <name type="scientific">termite gut metagenome</name>
    <dbReference type="NCBI Taxonomy" id="433724"/>
    <lineage>
        <taxon>unclassified sequences</taxon>
        <taxon>metagenomes</taxon>
        <taxon>organismal metagenomes</taxon>
    </lineage>
</organism>
<keyword evidence="1" id="KW-0812">Transmembrane</keyword>
<dbReference type="EMBL" id="SNRY01001559">
    <property type="protein sequence ID" value="KAA6330037.1"/>
    <property type="molecule type" value="Genomic_DNA"/>
</dbReference>
<evidence type="ECO:0000256" key="1">
    <source>
        <dbReference type="SAM" id="Phobius"/>
    </source>
</evidence>
<sequence>QVFTTAKYSSEDVALPEIVRNHVKEDKEHLNIYVLDRGLQSTKTMKEFSKESITFIVRAKENRKYVELESFMNETSDKELGSLILLKDSKVNLYTGIPMITKKGIKRYRVELIKEPFRLIIAYSKDEPEKQFWFITNEFDLTAKDITDAYKCRWDIEVFFRFIKQELNVSHLVSLNKNGIEVMLYMTLIVAMFVLIYKRTNEIGYKTAKRRFAMELRNLIISMIVVECSGDPSLFFKT</sequence>
<keyword evidence="1" id="KW-0472">Membrane</keyword>
<evidence type="ECO:0000259" key="2">
    <source>
        <dbReference type="Pfam" id="PF01609"/>
    </source>
</evidence>
<dbReference type="PANTHER" id="PTHR33258">
    <property type="entry name" value="TRANSPOSASE INSL FOR INSERTION SEQUENCE ELEMENT IS186A-RELATED"/>
    <property type="match status" value="1"/>
</dbReference>
<dbReference type="InterPro" id="IPR002559">
    <property type="entry name" value="Transposase_11"/>
</dbReference>
<protein>
    <recommendedName>
        <fullName evidence="2">Transposase IS4-like domain-containing protein</fullName>
    </recommendedName>
</protein>
<dbReference type="Pfam" id="PF01609">
    <property type="entry name" value="DDE_Tnp_1"/>
    <property type="match status" value="1"/>
</dbReference>
<dbReference type="GO" id="GO:0004803">
    <property type="term" value="F:transposase activity"/>
    <property type="evidence" value="ECO:0007669"/>
    <property type="project" value="InterPro"/>
</dbReference>
<reference evidence="3" key="1">
    <citation type="submission" date="2019-03" db="EMBL/GenBank/DDBJ databases">
        <title>Single cell metagenomics reveals metabolic interactions within the superorganism composed of flagellate Streblomastix strix and complex community of Bacteroidetes bacteria on its surface.</title>
        <authorList>
            <person name="Treitli S.C."/>
            <person name="Kolisko M."/>
            <person name="Husnik F."/>
            <person name="Keeling P."/>
            <person name="Hampl V."/>
        </authorList>
    </citation>
    <scope>NUCLEOTIDE SEQUENCE</scope>
    <source>
        <strain evidence="3">STM</strain>
    </source>
</reference>
<dbReference type="SUPFAM" id="SSF53098">
    <property type="entry name" value="Ribonuclease H-like"/>
    <property type="match status" value="1"/>
</dbReference>
<dbReference type="GO" id="GO:0006313">
    <property type="term" value="P:DNA transposition"/>
    <property type="evidence" value="ECO:0007669"/>
    <property type="project" value="InterPro"/>
</dbReference>
<feature type="domain" description="Transposase IS4-like" evidence="2">
    <location>
        <begin position="3"/>
        <end position="192"/>
    </location>
</feature>
<comment type="caution">
    <text evidence="3">The sequence shown here is derived from an EMBL/GenBank/DDBJ whole genome shotgun (WGS) entry which is preliminary data.</text>
</comment>
<dbReference type="InterPro" id="IPR012337">
    <property type="entry name" value="RNaseH-like_sf"/>
</dbReference>
<feature type="non-terminal residue" evidence="3">
    <location>
        <position position="1"/>
    </location>
</feature>
<evidence type="ECO:0000313" key="3">
    <source>
        <dbReference type="EMBL" id="KAA6330037.1"/>
    </source>
</evidence>
<name>A0A5J4R7G6_9ZZZZ</name>
<gene>
    <name evidence="3" type="ORF">EZS27_021218</name>
</gene>
<dbReference type="PANTHER" id="PTHR33258:SF1">
    <property type="entry name" value="TRANSPOSASE INSL FOR INSERTION SEQUENCE ELEMENT IS186A-RELATED"/>
    <property type="match status" value="1"/>
</dbReference>
<dbReference type="AlphaFoldDB" id="A0A5J4R7G6"/>
<proteinExistence type="predicted"/>
<dbReference type="Gene3D" id="3.90.350.10">
    <property type="entry name" value="Transposase Inhibitor Protein From Tn5, Chain A, domain 1"/>
    <property type="match status" value="1"/>
</dbReference>
<keyword evidence="1" id="KW-1133">Transmembrane helix</keyword>